<dbReference type="InterPro" id="IPR050832">
    <property type="entry name" value="Bact_Acetyltransf"/>
</dbReference>
<evidence type="ECO:0000313" key="4">
    <source>
        <dbReference type="EMBL" id="QKC79513.1"/>
    </source>
</evidence>
<dbReference type="PANTHER" id="PTHR43877">
    <property type="entry name" value="AMINOALKYLPHOSPHONATE N-ACETYLTRANSFERASE-RELATED-RELATED"/>
    <property type="match status" value="1"/>
</dbReference>
<evidence type="ECO:0000256" key="1">
    <source>
        <dbReference type="ARBA" id="ARBA00022679"/>
    </source>
</evidence>
<reference evidence="4 5" key="1">
    <citation type="submission" date="2018-10" db="EMBL/GenBank/DDBJ databases">
        <authorList>
            <person name="Perry B.J."/>
            <person name="Sullivan J.T."/>
            <person name="Murphy R.J.T."/>
            <person name="Ramsay J.P."/>
            <person name="Ronson C.W."/>
        </authorList>
    </citation>
    <scope>NUCLEOTIDE SEQUENCE [LARGE SCALE GENOMIC DNA]</scope>
    <source>
        <strain evidence="4 5">NZP2014</strain>
    </source>
</reference>
<keyword evidence="1 4" id="KW-0808">Transferase</keyword>
<evidence type="ECO:0000259" key="3">
    <source>
        <dbReference type="PROSITE" id="PS51186"/>
    </source>
</evidence>
<dbReference type="GO" id="GO:0016747">
    <property type="term" value="F:acyltransferase activity, transferring groups other than amino-acyl groups"/>
    <property type="evidence" value="ECO:0007669"/>
    <property type="project" value="InterPro"/>
</dbReference>
<name>A0A6M7UU71_9HYPH</name>
<keyword evidence="5" id="KW-1185">Reference proteome</keyword>
<evidence type="ECO:0000313" key="5">
    <source>
        <dbReference type="Proteomes" id="UP000503339"/>
    </source>
</evidence>
<feature type="domain" description="N-acetyltransferase" evidence="3">
    <location>
        <begin position="3"/>
        <end position="158"/>
    </location>
</feature>
<proteinExistence type="predicted"/>
<dbReference type="Gene3D" id="3.40.630.30">
    <property type="match status" value="1"/>
</dbReference>
<sequence>MTVTIDRIPADFGRWDEVLALIMRAFAFMDGIIDPPSSAHLLTVDALRDKAGRETGFVALDGDRIVGCVFALERADDFYVGKLAVVPDCQGQGLGRRLMRKVENLALDRGKAALELQTRIELTANHAAFARLGFHETDRTAHEGYARLTSITMRKTLS</sequence>
<dbReference type="InterPro" id="IPR016181">
    <property type="entry name" value="Acyl_CoA_acyltransferase"/>
</dbReference>
<dbReference type="RefSeq" id="WP_064990741.1">
    <property type="nucleotide sequence ID" value="NZ_CP033361.1"/>
</dbReference>
<dbReference type="SUPFAM" id="SSF55729">
    <property type="entry name" value="Acyl-CoA N-acyltransferases (Nat)"/>
    <property type="match status" value="1"/>
</dbReference>
<dbReference type="AlphaFoldDB" id="A0A6M7UU71"/>
<protein>
    <submittedName>
        <fullName evidence="4">GNAT family N-acetyltransferase</fullName>
    </submittedName>
</protein>
<dbReference type="PANTHER" id="PTHR43877:SF2">
    <property type="entry name" value="AMINOALKYLPHOSPHONATE N-ACETYLTRANSFERASE-RELATED"/>
    <property type="match status" value="1"/>
</dbReference>
<dbReference type="CDD" id="cd04301">
    <property type="entry name" value="NAT_SF"/>
    <property type="match status" value="1"/>
</dbReference>
<dbReference type="Pfam" id="PF00583">
    <property type="entry name" value="Acetyltransf_1"/>
    <property type="match status" value="1"/>
</dbReference>
<dbReference type="EMBL" id="CP033361">
    <property type="protein sequence ID" value="QKC79513.1"/>
    <property type="molecule type" value="Genomic_DNA"/>
</dbReference>
<evidence type="ECO:0000256" key="2">
    <source>
        <dbReference type="ARBA" id="ARBA00023315"/>
    </source>
</evidence>
<dbReference type="PROSITE" id="PS51186">
    <property type="entry name" value="GNAT"/>
    <property type="match status" value="1"/>
</dbReference>
<gene>
    <name evidence="4" type="ORF">EB233_00025</name>
</gene>
<dbReference type="Proteomes" id="UP000503339">
    <property type="component" value="Chromosome"/>
</dbReference>
<keyword evidence="2" id="KW-0012">Acyltransferase</keyword>
<organism evidence="4 5">
    <name type="scientific">Mesorhizobium erdmanii</name>
    <dbReference type="NCBI Taxonomy" id="1777866"/>
    <lineage>
        <taxon>Bacteria</taxon>
        <taxon>Pseudomonadati</taxon>
        <taxon>Pseudomonadota</taxon>
        <taxon>Alphaproteobacteria</taxon>
        <taxon>Hyphomicrobiales</taxon>
        <taxon>Phyllobacteriaceae</taxon>
        <taxon>Mesorhizobium</taxon>
    </lineage>
</organism>
<accession>A0A6M7UU71</accession>
<dbReference type="KEGG" id="merd:EB233_00025"/>
<dbReference type="InterPro" id="IPR000182">
    <property type="entry name" value="GNAT_dom"/>
</dbReference>